<keyword evidence="1" id="KW-0472">Membrane</keyword>
<keyword evidence="4" id="KW-1185">Reference proteome</keyword>
<organism evidence="3 4">
    <name type="scientific">Pueribacillus theae</name>
    <dbReference type="NCBI Taxonomy" id="2171751"/>
    <lineage>
        <taxon>Bacteria</taxon>
        <taxon>Bacillati</taxon>
        <taxon>Bacillota</taxon>
        <taxon>Bacilli</taxon>
        <taxon>Bacillales</taxon>
        <taxon>Bacillaceae</taxon>
        <taxon>Pueribacillus</taxon>
    </lineage>
</organism>
<evidence type="ECO:0000313" key="4">
    <source>
        <dbReference type="Proteomes" id="UP000245998"/>
    </source>
</evidence>
<dbReference type="AlphaFoldDB" id="A0A2U1JPZ0"/>
<sequence>MIKRAVKWLFILLLAVMMYAYAMFQGGFVSWFLFYSVMPLFIYAFIIAIFPLRNIQIERTFSSDLLQAGQPLEVTLHIRKSYFPLFYVIIEDCMTSRLKKHVTAQEGTKALFFPFFKRNMHYTYHIPSLPRGDHLFTNVTIKTGDLFGFVEKKITIKKKQPLFVFPKVQKIDWKLASQGFSGTSNSFMRRTKNEASVVVGVRDYVAGDRMSWLDWKATAKRNKLLTKQFEQHASDRVVLFLDDSQESYKKNEEDLFEEAVSLSASLVAAAIRNGNSVVLPSLAELEQSHIRVVGHRDYERQLYYLLGKVEANRQMSFAEHVRQAAVHYSKGYNYVFITTKISDELVMQCKQFVFKNIQVDVFFIAHAKAGKERQIIESSVNKMKALGVNVYVIWHEEPKRRKEAGDKGEAIKK</sequence>
<proteinExistence type="predicted"/>
<dbReference type="RefSeq" id="WP_116556080.1">
    <property type="nucleotide sequence ID" value="NZ_QCZG01000054.1"/>
</dbReference>
<evidence type="ECO:0000259" key="2">
    <source>
        <dbReference type="Pfam" id="PF01882"/>
    </source>
</evidence>
<dbReference type="Proteomes" id="UP000245998">
    <property type="component" value="Unassembled WGS sequence"/>
</dbReference>
<accession>A0A2U1JPZ0</accession>
<dbReference type="EMBL" id="QCZG01000054">
    <property type="protein sequence ID" value="PWA07044.1"/>
    <property type="molecule type" value="Genomic_DNA"/>
</dbReference>
<protein>
    <recommendedName>
        <fullName evidence="2">DUF58 domain-containing protein</fullName>
    </recommendedName>
</protein>
<keyword evidence="1" id="KW-0812">Transmembrane</keyword>
<dbReference type="Pfam" id="PF01882">
    <property type="entry name" value="DUF58"/>
    <property type="match status" value="1"/>
</dbReference>
<dbReference type="OrthoDB" id="140416at2"/>
<reference evidence="3 4" key="1">
    <citation type="submission" date="2018-04" db="EMBL/GenBank/DDBJ databases">
        <title>Camelliibacillus theae gen. nov., sp. nov., isolated from Pu'er tea.</title>
        <authorList>
            <person name="Niu L."/>
        </authorList>
    </citation>
    <scope>NUCLEOTIDE SEQUENCE [LARGE SCALE GENOMIC DNA]</scope>
    <source>
        <strain evidence="3 4">T8</strain>
    </source>
</reference>
<gene>
    <name evidence="3" type="ORF">DCC39_16915</name>
</gene>
<dbReference type="PANTHER" id="PTHR34351:SF2">
    <property type="entry name" value="DUF58 DOMAIN-CONTAINING PROTEIN"/>
    <property type="match status" value="1"/>
</dbReference>
<comment type="caution">
    <text evidence="3">The sequence shown here is derived from an EMBL/GenBank/DDBJ whole genome shotgun (WGS) entry which is preliminary data.</text>
</comment>
<dbReference type="InterPro" id="IPR002881">
    <property type="entry name" value="DUF58"/>
</dbReference>
<evidence type="ECO:0000313" key="3">
    <source>
        <dbReference type="EMBL" id="PWA07044.1"/>
    </source>
</evidence>
<feature type="transmembrane region" description="Helical" evidence="1">
    <location>
        <begin position="32"/>
        <end position="52"/>
    </location>
</feature>
<name>A0A2U1JPZ0_9BACI</name>
<dbReference type="PANTHER" id="PTHR34351">
    <property type="entry name" value="SLR1927 PROTEIN-RELATED"/>
    <property type="match status" value="1"/>
</dbReference>
<feature type="domain" description="DUF58" evidence="2">
    <location>
        <begin position="201"/>
        <end position="284"/>
    </location>
</feature>
<keyword evidence="1" id="KW-1133">Transmembrane helix</keyword>
<evidence type="ECO:0000256" key="1">
    <source>
        <dbReference type="SAM" id="Phobius"/>
    </source>
</evidence>